<accession>A0A0C2D6M5</accession>
<feature type="compositionally biased region" description="Low complexity" evidence="1">
    <location>
        <begin position="9"/>
        <end position="31"/>
    </location>
</feature>
<name>A0A0C2D6M5_9BACT</name>
<evidence type="ECO:0000256" key="1">
    <source>
        <dbReference type="SAM" id="MobiDB-lite"/>
    </source>
</evidence>
<protein>
    <submittedName>
        <fullName evidence="2">Uncharacterized protein</fullName>
    </submittedName>
</protein>
<gene>
    <name evidence="2" type="ORF">DB30_07157</name>
</gene>
<evidence type="ECO:0000313" key="3">
    <source>
        <dbReference type="Proteomes" id="UP000031599"/>
    </source>
</evidence>
<sequence>MAFGSSPTASRRSGWAGRVAASSGAALADDGGVIRRRGRSPARSPPAMPEGHARGGRTRAPADHPARPWPRRASIEIVLTRDATRSGLTPSAEPAHANKIPARRLDRSTRNTNMYESMTSTITALCVLLTPLHATAVASQVSDHEALEGGSHTDGGVQIEYAIWRENGQLGGDVFAHDLATGDHIEMWINDDYIDFEGVVDGDPIGGTEPANILYADPSEPACLGWVALICTGVAALAAGCAFGWTACTDDSETNVPGGQGGDPGNSSGGGAGGNSGGGEGSGGGGDGED</sequence>
<evidence type="ECO:0000313" key="2">
    <source>
        <dbReference type="EMBL" id="KIG18821.1"/>
    </source>
</evidence>
<dbReference type="Proteomes" id="UP000031599">
    <property type="component" value="Unassembled WGS sequence"/>
</dbReference>
<comment type="caution">
    <text evidence="2">The sequence shown here is derived from an EMBL/GenBank/DDBJ whole genome shotgun (WGS) entry which is preliminary data.</text>
</comment>
<reference evidence="2 3" key="1">
    <citation type="submission" date="2014-12" db="EMBL/GenBank/DDBJ databases">
        <title>Genome assembly of Enhygromyxa salina DSM 15201.</title>
        <authorList>
            <person name="Sharma G."/>
            <person name="Subramanian S."/>
        </authorList>
    </citation>
    <scope>NUCLEOTIDE SEQUENCE [LARGE SCALE GENOMIC DNA]</scope>
    <source>
        <strain evidence="2 3">DSM 15201</strain>
    </source>
</reference>
<dbReference type="AlphaFoldDB" id="A0A0C2D6M5"/>
<dbReference type="EMBL" id="JMCC02000008">
    <property type="protein sequence ID" value="KIG18821.1"/>
    <property type="molecule type" value="Genomic_DNA"/>
</dbReference>
<proteinExistence type="predicted"/>
<organism evidence="2 3">
    <name type="scientific">Enhygromyxa salina</name>
    <dbReference type="NCBI Taxonomy" id="215803"/>
    <lineage>
        <taxon>Bacteria</taxon>
        <taxon>Pseudomonadati</taxon>
        <taxon>Myxococcota</taxon>
        <taxon>Polyangia</taxon>
        <taxon>Nannocystales</taxon>
        <taxon>Nannocystaceae</taxon>
        <taxon>Enhygromyxa</taxon>
    </lineage>
</organism>
<feature type="region of interest" description="Disordered" evidence="1">
    <location>
        <begin position="1"/>
        <end position="68"/>
    </location>
</feature>
<feature type="region of interest" description="Disordered" evidence="1">
    <location>
        <begin position="252"/>
        <end position="290"/>
    </location>
</feature>
<feature type="compositionally biased region" description="Gly residues" evidence="1">
    <location>
        <begin position="258"/>
        <end position="290"/>
    </location>
</feature>